<reference evidence="1" key="2">
    <citation type="submission" date="2021-04" db="EMBL/GenBank/DDBJ databases">
        <authorList>
            <person name="Zhang T."/>
            <person name="Zhang Y."/>
            <person name="Lu D."/>
            <person name="Zuo D."/>
            <person name="Du Z."/>
        </authorList>
    </citation>
    <scope>NUCLEOTIDE SEQUENCE</scope>
    <source>
        <strain evidence="1">JR1</strain>
    </source>
</reference>
<proteinExistence type="predicted"/>
<evidence type="ECO:0000313" key="1">
    <source>
        <dbReference type="EMBL" id="MBR8536871.1"/>
    </source>
</evidence>
<comment type="caution">
    <text evidence="1">The sequence shown here is derived from an EMBL/GenBank/DDBJ whole genome shotgun (WGS) entry which is preliminary data.</text>
</comment>
<gene>
    <name evidence="1" type="ORF">KDU71_14950</name>
</gene>
<name>A0A941F4Y4_9BACT</name>
<dbReference type="AlphaFoldDB" id="A0A941F4Y4"/>
<dbReference type="Proteomes" id="UP000679220">
    <property type="component" value="Unassembled WGS sequence"/>
</dbReference>
<reference evidence="1" key="1">
    <citation type="journal article" date="2018" name="Int. J. Syst. Evol. Microbiol.">
        <title>Carboxylicivirga sediminis sp. nov., isolated from coastal sediment.</title>
        <authorList>
            <person name="Wang F.Q."/>
            <person name="Ren L.H."/>
            <person name="Zou R.J."/>
            <person name="Sun Y.Z."/>
            <person name="Liu X.J."/>
            <person name="Jiang F."/>
            <person name="Liu L.J."/>
        </authorList>
    </citation>
    <scope>NUCLEOTIDE SEQUENCE</scope>
    <source>
        <strain evidence="1">JR1</strain>
    </source>
</reference>
<evidence type="ECO:0000313" key="2">
    <source>
        <dbReference type="Proteomes" id="UP000679220"/>
    </source>
</evidence>
<keyword evidence="2" id="KW-1185">Reference proteome</keyword>
<dbReference type="RefSeq" id="WP_212191899.1">
    <property type="nucleotide sequence ID" value="NZ_JAGTAR010000023.1"/>
</dbReference>
<dbReference type="EMBL" id="JAGTAR010000023">
    <property type="protein sequence ID" value="MBR8536871.1"/>
    <property type="molecule type" value="Genomic_DNA"/>
</dbReference>
<organism evidence="1 2">
    <name type="scientific">Carboxylicivirga sediminis</name>
    <dbReference type="NCBI Taxonomy" id="2006564"/>
    <lineage>
        <taxon>Bacteria</taxon>
        <taxon>Pseudomonadati</taxon>
        <taxon>Bacteroidota</taxon>
        <taxon>Bacteroidia</taxon>
        <taxon>Marinilabiliales</taxon>
        <taxon>Marinilabiliaceae</taxon>
        <taxon>Carboxylicivirga</taxon>
    </lineage>
</organism>
<accession>A0A941F4Y4</accession>
<sequence>MLREHVREMAESQAATQTKNDAIITLKDWMDDFYSIAKVALYNQPQLLEALGIFVRS</sequence>
<protein>
    <submittedName>
        <fullName evidence="1">Uncharacterized protein</fullName>
    </submittedName>
</protein>